<dbReference type="Pfam" id="PF01032">
    <property type="entry name" value="FecCD"/>
    <property type="match status" value="1"/>
</dbReference>
<evidence type="ECO:0000256" key="4">
    <source>
        <dbReference type="ARBA" id="ARBA00022475"/>
    </source>
</evidence>
<dbReference type="RefSeq" id="WP_008835902.1">
    <property type="nucleotide sequence ID" value="NZ_AHAM01000080.1"/>
</dbReference>
<dbReference type="GO" id="GO:0005886">
    <property type="term" value="C:plasma membrane"/>
    <property type="evidence" value="ECO:0007669"/>
    <property type="project" value="UniProtKB-SubCell"/>
</dbReference>
<reference evidence="9 10" key="1">
    <citation type="journal article" date="2012" name="J. Bacteriol.">
        <title>Draft Genome Sequence of Mesorhizobium alhagi CCNWXJ12-2T, a Novel Salt-Resistant Species Isolated from the Desert of Northwestern China.</title>
        <authorList>
            <person name="Zhou M."/>
            <person name="Chen W."/>
            <person name="Chen H."/>
            <person name="Wei G."/>
        </authorList>
    </citation>
    <scope>NUCLEOTIDE SEQUENCE [LARGE SCALE GENOMIC DNA]</scope>
    <source>
        <strain evidence="9 10">CCNWXJ12-2</strain>
    </source>
</reference>
<feature type="transmembrane region" description="Helical" evidence="8">
    <location>
        <begin position="59"/>
        <end position="80"/>
    </location>
</feature>
<dbReference type="PANTHER" id="PTHR30472">
    <property type="entry name" value="FERRIC ENTEROBACTIN TRANSPORT SYSTEM PERMEASE PROTEIN"/>
    <property type="match status" value="1"/>
</dbReference>
<accession>H0HQ41</accession>
<dbReference type="AlphaFoldDB" id="H0HQ41"/>
<keyword evidence="4" id="KW-1003">Cell membrane</keyword>
<dbReference type="Proteomes" id="UP000003250">
    <property type="component" value="Unassembled WGS sequence"/>
</dbReference>
<dbReference type="PANTHER" id="PTHR30472:SF27">
    <property type="entry name" value="PETROBACTIN IMPORT SYSTEM PERMEASE PROTEIN YCLN"/>
    <property type="match status" value="1"/>
</dbReference>
<feature type="transmembrane region" description="Helical" evidence="8">
    <location>
        <begin position="188"/>
        <end position="206"/>
    </location>
</feature>
<keyword evidence="3" id="KW-0813">Transport</keyword>
<feature type="transmembrane region" description="Helical" evidence="8">
    <location>
        <begin position="92"/>
        <end position="110"/>
    </location>
</feature>
<feature type="transmembrane region" description="Helical" evidence="8">
    <location>
        <begin position="12"/>
        <end position="38"/>
    </location>
</feature>
<feature type="transmembrane region" description="Helical" evidence="8">
    <location>
        <begin position="117"/>
        <end position="137"/>
    </location>
</feature>
<name>H0HQ41_9HYPH</name>
<keyword evidence="7 8" id="KW-0472">Membrane</keyword>
<protein>
    <submittedName>
        <fullName evidence="9">Transport system permease protein</fullName>
    </submittedName>
</protein>
<evidence type="ECO:0000256" key="8">
    <source>
        <dbReference type="SAM" id="Phobius"/>
    </source>
</evidence>
<dbReference type="PATRIC" id="fig|1107882.3.peg.2237"/>
<dbReference type="GO" id="GO:0022857">
    <property type="term" value="F:transmembrane transporter activity"/>
    <property type="evidence" value="ECO:0007669"/>
    <property type="project" value="InterPro"/>
</dbReference>
<dbReference type="EMBL" id="AHAM01000080">
    <property type="protein sequence ID" value="EHK57150.1"/>
    <property type="molecule type" value="Genomic_DNA"/>
</dbReference>
<evidence type="ECO:0000256" key="2">
    <source>
        <dbReference type="ARBA" id="ARBA00007935"/>
    </source>
</evidence>
<feature type="transmembrane region" description="Helical" evidence="8">
    <location>
        <begin position="301"/>
        <end position="320"/>
    </location>
</feature>
<organism evidence="9 10">
    <name type="scientific">Mesorhizobium alhagi CCNWXJ12-2</name>
    <dbReference type="NCBI Taxonomy" id="1107882"/>
    <lineage>
        <taxon>Bacteria</taxon>
        <taxon>Pseudomonadati</taxon>
        <taxon>Pseudomonadota</taxon>
        <taxon>Alphaproteobacteria</taxon>
        <taxon>Hyphomicrobiales</taxon>
        <taxon>Phyllobacteriaceae</taxon>
        <taxon>Allomesorhizobium</taxon>
    </lineage>
</organism>
<keyword evidence="5 8" id="KW-0812">Transmembrane</keyword>
<evidence type="ECO:0000256" key="6">
    <source>
        <dbReference type="ARBA" id="ARBA00022989"/>
    </source>
</evidence>
<proteinExistence type="inferred from homology"/>
<keyword evidence="6 8" id="KW-1133">Transmembrane helix</keyword>
<evidence type="ECO:0000256" key="5">
    <source>
        <dbReference type="ARBA" id="ARBA00022692"/>
    </source>
</evidence>
<dbReference type="GO" id="GO:0033214">
    <property type="term" value="P:siderophore-iron import into cell"/>
    <property type="evidence" value="ECO:0007669"/>
    <property type="project" value="TreeGrafter"/>
</dbReference>
<feature type="transmembrane region" description="Helical" evidence="8">
    <location>
        <begin position="143"/>
        <end position="167"/>
    </location>
</feature>
<evidence type="ECO:0000313" key="9">
    <source>
        <dbReference type="EMBL" id="EHK57150.1"/>
    </source>
</evidence>
<dbReference type="InterPro" id="IPR037294">
    <property type="entry name" value="ABC_BtuC-like"/>
</dbReference>
<evidence type="ECO:0000313" key="10">
    <source>
        <dbReference type="Proteomes" id="UP000003250"/>
    </source>
</evidence>
<evidence type="ECO:0000256" key="1">
    <source>
        <dbReference type="ARBA" id="ARBA00004651"/>
    </source>
</evidence>
<comment type="similarity">
    <text evidence="2">Belongs to the binding-protein-dependent transport system permease family. FecCD subfamily.</text>
</comment>
<dbReference type="InterPro" id="IPR000522">
    <property type="entry name" value="ABC_transptr_permease_BtuC"/>
</dbReference>
<comment type="subcellular location">
    <subcellularLocation>
        <location evidence="1">Cell membrane</location>
        <topology evidence="1">Multi-pass membrane protein</topology>
    </subcellularLocation>
</comment>
<evidence type="ECO:0000256" key="3">
    <source>
        <dbReference type="ARBA" id="ARBA00022448"/>
    </source>
</evidence>
<dbReference type="Gene3D" id="1.10.3470.10">
    <property type="entry name" value="ABC transporter involved in vitamin B12 uptake, BtuC"/>
    <property type="match status" value="1"/>
</dbReference>
<evidence type="ECO:0000256" key="7">
    <source>
        <dbReference type="ARBA" id="ARBA00023136"/>
    </source>
</evidence>
<dbReference type="OrthoDB" id="9811975at2"/>
<feature type="transmembrane region" description="Helical" evidence="8">
    <location>
        <begin position="274"/>
        <end position="295"/>
    </location>
</feature>
<dbReference type="SUPFAM" id="SSF81345">
    <property type="entry name" value="ABC transporter involved in vitamin B12 uptake, BtuC"/>
    <property type="match status" value="1"/>
</dbReference>
<sequence length="326" mass="33888">MTAGSVGSQGFAYQAIGAATLLALFVASLFVGVSELTVGSLASDPEALRLIMISRLPRTLAALLAGGALAIAGLVMQTLARNRFVEPSTAGTAQSAALGILVVTLVWPNASLGWKALGAAATALAGTSIFLMLAHRLPPTQPFLVPLFGLVYGGIIGSAATFAAWHLDLLQYLEVWITGEFSGVLRGRYELLWVAGALVALAWWTADRLTILSLGKDVSIGLGLNYAGMLRLGLVIVSAITALTVVVVGTIPFVGLVVPNIMSRFAGENLRHTLPWVAGGGGALVLACDILGRLFRFPYEVPVGTILGVVGAILFLMLLLGRNGND</sequence>
<dbReference type="CDD" id="cd06550">
    <property type="entry name" value="TM_ABC_iron-siderophores_like"/>
    <property type="match status" value="1"/>
</dbReference>
<feature type="transmembrane region" description="Helical" evidence="8">
    <location>
        <begin position="232"/>
        <end position="262"/>
    </location>
</feature>
<gene>
    <name evidence="9" type="ORF">MAXJ12_11357</name>
</gene>
<keyword evidence="10" id="KW-1185">Reference proteome</keyword>